<organism evidence="3">
    <name type="scientific">Singulisphaera sp. Ch08</name>
    <dbReference type="NCBI Taxonomy" id="3120278"/>
    <lineage>
        <taxon>Bacteria</taxon>
        <taxon>Pseudomonadati</taxon>
        <taxon>Planctomycetota</taxon>
        <taxon>Planctomycetia</taxon>
        <taxon>Isosphaerales</taxon>
        <taxon>Isosphaeraceae</taxon>
        <taxon>Singulisphaera</taxon>
    </lineage>
</organism>
<dbReference type="RefSeq" id="WP_406696958.1">
    <property type="nucleotide sequence ID" value="NZ_CP155447.1"/>
</dbReference>
<evidence type="ECO:0000256" key="1">
    <source>
        <dbReference type="SAM" id="MobiDB-lite"/>
    </source>
</evidence>
<feature type="region of interest" description="Disordered" evidence="1">
    <location>
        <begin position="317"/>
        <end position="356"/>
    </location>
</feature>
<evidence type="ECO:0000313" key="3">
    <source>
        <dbReference type="EMBL" id="XBH04205.1"/>
    </source>
</evidence>
<proteinExistence type="predicted"/>
<dbReference type="SUPFAM" id="SSF54427">
    <property type="entry name" value="NTF2-like"/>
    <property type="match status" value="1"/>
</dbReference>
<dbReference type="Pfam" id="PF14534">
    <property type="entry name" value="DUF4440"/>
    <property type="match status" value="1"/>
</dbReference>
<feature type="compositionally biased region" description="Basic and acidic residues" evidence="1">
    <location>
        <begin position="346"/>
        <end position="356"/>
    </location>
</feature>
<dbReference type="InterPro" id="IPR011944">
    <property type="entry name" value="Steroid_delta5-4_isomerase"/>
</dbReference>
<feature type="compositionally biased region" description="Pro residues" evidence="1">
    <location>
        <begin position="322"/>
        <end position="336"/>
    </location>
</feature>
<feature type="domain" description="DUF4440" evidence="2">
    <location>
        <begin position="56"/>
        <end position="164"/>
    </location>
</feature>
<protein>
    <submittedName>
        <fullName evidence="3">Nuclear transport factor 2 family protein</fullName>
    </submittedName>
</protein>
<dbReference type="NCBIfam" id="TIGR02246">
    <property type="entry name" value="SgcJ/EcaC family oxidoreductase"/>
    <property type="match status" value="1"/>
</dbReference>
<evidence type="ECO:0000259" key="2">
    <source>
        <dbReference type="Pfam" id="PF14534"/>
    </source>
</evidence>
<sequence>MPINLGSQSGARRWGTPMVIFTSVVIGVVAVSRATYPQDGEKAQVATPASPGEAEIRNLLKAVYDAYNQADAKGLAARFTDDAVLIGQDGGEVRGGAAIGRHYADAFGNGPTCKISGVDDTIHFLTPGIASVVGHFQLEDGVGGALASGRFGLIAVRKGDQWQLAELRDDSTEPRESSDSEEPLRDLEWLVGEWVDEGEDGKVATQVRWDENQKFLVRKYSAQFNGEPATSGTQWIGWDPQAKQIRSWNFDSGGGFGQGEWTRSGDAWIIKAGGVTGDGLTTSATQVIESVNKDVVKFQSNDRIVGADLLPDIDEVLMVRKPPAPDTSQPAPPPEQKTPAGAPAPESERTPSRDRS</sequence>
<accession>A0AAU7CGK5</accession>
<dbReference type="InterPro" id="IPR027843">
    <property type="entry name" value="DUF4440"/>
</dbReference>
<dbReference type="AlphaFoldDB" id="A0AAU7CGK5"/>
<name>A0AAU7CGK5_9BACT</name>
<gene>
    <name evidence="3" type="ORF">V5E97_38820</name>
</gene>
<reference evidence="3" key="1">
    <citation type="submission" date="2024-05" db="EMBL/GenBank/DDBJ databases">
        <title>Planctomycetes of the genus Singulisphaera possess chitinolytic capabilities.</title>
        <authorList>
            <person name="Ivanova A."/>
        </authorList>
    </citation>
    <scope>NUCLEOTIDE SEQUENCE</scope>
    <source>
        <strain evidence="3">Ch08T</strain>
    </source>
</reference>
<dbReference type="InterPro" id="IPR032710">
    <property type="entry name" value="NTF2-like_dom_sf"/>
</dbReference>
<dbReference type="EMBL" id="CP155447">
    <property type="protein sequence ID" value="XBH04205.1"/>
    <property type="molecule type" value="Genomic_DNA"/>
</dbReference>
<dbReference type="Gene3D" id="3.10.450.50">
    <property type="match status" value="1"/>
</dbReference>